<organism evidence="1 2">
    <name type="scientific">Ancylostoma ceylanicum</name>
    <dbReference type="NCBI Taxonomy" id="53326"/>
    <lineage>
        <taxon>Eukaryota</taxon>
        <taxon>Metazoa</taxon>
        <taxon>Ecdysozoa</taxon>
        <taxon>Nematoda</taxon>
        <taxon>Chromadorea</taxon>
        <taxon>Rhabditida</taxon>
        <taxon>Rhabditina</taxon>
        <taxon>Rhabditomorpha</taxon>
        <taxon>Strongyloidea</taxon>
        <taxon>Ancylostomatidae</taxon>
        <taxon>Ancylostomatinae</taxon>
        <taxon>Ancylostoma</taxon>
    </lineage>
</organism>
<dbReference type="AlphaFoldDB" id="A0A016WUX2"/>
<evidence type="ECO:0000313" key="1">
    <source>
        <dbReference type="EMBL" id="EYC43475.1"/>
    </source>
</evidence>
<dbReference type="Proteomes" id="UP000024635">
    <property type="component" value="Unassembled WGS sequence"/>
</dbReference>
<dbReference type="OrthoDB" id="10377545at2759"/>
<accession>A0A016WUX2</accession>
<proteinExistence type="predicted"/>
<name>A0A016WUX2_9BILA</name>
<protein>
    <submittedName>
        <fullName evidence="1">Uncharacterized protein</fullName>
    </submittedName>
</protein>
<comment type="caution">
    <text evidence="1">The sequence shown here is derived from an EMBL/GenBank/DDBJ whole genome shotgun (WGS) entry which is preliminary data.</text>
</comment>
<keyword evidence="2" id="KW-1185">Reference proteome</keyword>
<evidence type="ECO:0000313" key="2">
    <source>
        <dbReference type="Proteomes" id="UP000024635"/>
    </source>
</evidence>
<reference evidence="2" key="1">
    <citation type="journal article" date="2015" name="Nat. Genet.">
        <title>The genome and transcriptome of the zoonotic hookworm Ancylostoma ceylanicum identify infection-specific gene families.</title>
        <authorList>
            <person name="Schwarz E.M."/>
            <person name="Hu Y."/>
            <person name="Antoshechkin I."/>
            <person name="Miller M.M."/>
            <person name="Sternberg P.W."/>
            <person name="Aroian R.V."/>
        </authorList>
    </citation>
    <scope>NUCLEOTIDE SEQUENCE</scope>
    <source>
        <strain evidence="2">HY135</strain>
    </source>
</reference>
<dbReference type="EMBL" id="JARK01000092">
    <property type="protein sequence ID" value="EYC43475.1"/>
    <property type="molecule type" value="Genomic_DNA"/>
</dbReference>
<sequence length="148" mass="16245">MTTLVVTTIQTSAVAEIAVATQPSRNAATWRPRRTSPVMAPRSGLATELRGQLVHSRRRSHRLAFSILFISPPRVRVTAAFERRCRCDTRLLPRTISPPVLSRVATSVACRPAAVVVAKSLLPPPLPCNWSSPEELARRVGSTRHIPP</sequence>
<gene>
    <name evidence="1" type="primary">Acey_s0492.g2415</name>
    <name evidence="1" type="ORF">Y032_0492g2415</name>
</gene>